<feature type="domain" description="OmpR/PhoB-type" evidence="9">
    <location>
        <begin position="125"/>
        <end position="223"/>
    </location>
</feature>
<evidence type="ECO:0000256" key="2">
    <source>
        <dbReference type="ARBA" id="ARBA00023012"/>
    </source>
</evidence>
<dbReference type="PROSITE" id="PS50110">
    <property type="entry name" value="RESPONSE_REGULATORY"/>
    <property type="match status" value="1"/>
</dbReference>
<dbReference type="SMART" id="SM00862">
    <property type="entry name" value="Trans_reg_C"/>
    <property type="match status" value="1"/>
</dbReference>
<evidence type="ECO:0000259" key="9">
    <source>
        <dbReference type="PROSITE" id="PS51755"/>
    </source>
</evidence>
<dbReference type="InterPro" id="IPR001867">
    <property type="entry name" value="OmpR/PhoB-type_DNA-bd"/>
</dbReference>
<dbReference type="InterPro" id="IPR011006">
    <property type="entry name" value="CheY-like_superfamily"/>
</dbReference>
<dbReference type="PROSITE" id="PS51755">
    <property type="entry name" value="OMPR_PHOB"/>
    <property type="match status" value="1"/>
</dbReference>
<dbReference type="PANTHER" id="PTHR48111">
    <property type="entry name" value="REGULATOR OF RPOS"/>
    <property type="match status" value="1"/>
</dbReference>
<dbReference type="PANTHER" id="PTHR48111:SF76">
    <property type="entry name" value="TWO-COMPONENT RESPONSE REGULATOR"/>
    <property type="match status" value="1"/>
</dbReference>
<proteinExistence type="predicted"/>
<organism evidence="10 11">
    <name type="scientific">Azospirillum thiophilum</name>
    <dbReference type="NCBI Taxonomy" id="528244"/>
    <lineage>
        <taxon>Bacteria</taxon>
        <taxon>Pseudomonadati</taxon>
        <taxon>Pseudomonadota</taxon>
        <taxon>Alphaproteobacteria</taxon>
        <taxon>Rhodospirillales</taxon>
        <taxon>Azospirillaceae</taxon>
        <taxon>Azospirillum</taxon>
    </lineage>
</organism>
<keyword evidence="1 6" id="KW-0597">Phosphoprotein</keyword>
<reference evidence="10 11" key="2">
    <citation type="journal article" date="2016" name="Genome Announc.">
        <title>Complete Genome Sequence of a Strain of Azospirillum thiophilum Isolated from a Sulfide Spring.</title>
        <authorList>
            <person name="Fomenkov A."/>
            <person name="Vincze T."/>
            <person name="Grabovich M."/>
            <person name="Anton B.P."/>
            <person name="Dubinina G."/>
            <person name="Orlova M."/>
            <person name="Belousova E."/>
            <person name="Roberts R.J."/>
        </authorList>
    </citation>
    <scope>NUCLEOTIDE SEQUENCE [LARGE SCALE GENOMIC DNA]</scope>
    <source>
        <strain evidence="10 11">BV-S</strain>
    </source>
</reference>
<dbReference type="FunFam" id="1.10.10.10:FF:000005">
    <property type="entry name" value="Two-component system response regulator"/>
    <property type="match status" value="1"/>
</dbReference>
<keyword evidence="3" id="KW-0805">Transcription regulation</keyword>
<keyword evidence="11" id="KW-1185">Reference proteome</keyword>
<dbReference type="AlphaFoldDB" id="A0AAC8VXK6"/>
<feature type="modified residue" description="4-aspartylphosphate" evidence="6">
    <location>
        <position position="51"/>
    </location>
</feature>
<dbReference type="KEGG" id="ati:AL072_09950"/>
<dbReference type="Proteomes" id="UP000069935">
    <property type="component" value="Chromosome 1"/>
</dbReference>
<evidence type="ECO:0000256" key="6">
    <source>
        <dbReference type="PROSITE-ProRule" id="PRU00169"/>
    </source>
</evidence>
<dbReference type="CDD" id="cd00383">
    <property type="entry name" value="trans_reg_C"/>
    <property type="match status" value="1"/>
</dbReference>
<protein>
    <submittedName>
        <fullName evidence="10">XRE family transcriptional regulator</fullName>
    </submittedName>
</protein>
<keyword evidence="5" id="KW-0804">Transcription</keyword>
<dbReference type="GO" id="GO:0000156">
    <property type="term" value="F:phosphorelay response regulator activity"/>
    <property type="evidence" value="ECO:0007669"/>
    <property type="project" value="TreeGrafter"/>
</dbReference>
<dbReference type="Gene3D" id="6.10.250.690">
    <property type="match status" value="1"/>
</dbReference>
<dbReference type="InterPro" id="IPR001789">
    <property type="entry name" value="Sig_transdc_resp-reg_receiver"/>
</dbReference>
<dbReference type="Pfam" id="PF00072">
    <property type="entry name" value="Response_reg"/>
    <property type="match status" value="1"/>
</dbReference>
<gene>
    <name evidence="10" type="ORF">AL072_09950</name>
</gene>
<sequence length="226" mass="24967">MKILVIEDDRQAASYLAKGLKEAGHVVDVANDGKEGLFLAGAEHYDVMIVDRMLPGRDGLSLVQVLRAAGNDTPVLFLSALGSVDDRVKGLKVGGDDYLTKPFAFSELLARIEVLVRRRGAAQPQTRLSVGDLELDLLSRSVKRAGKAIDLLPREFTLLEYLMRNAGSVVTRTMMLENVWDYHFDPQTNVIDVHIARLRQKIDKDFPTPLIHTVRGAGYSLRAAEG</sequence>
<accession>A0AAC8VXK6</accession>
<keyword evidence="4 7" id="KW-0238">DNA-binding</keyword>
<dbReference type="Pfam" id="PF00486">
    <property type="entry name" value="Trans_reg_C"/>
    <property type="match status" value="1"/>
</dbReference>
<evidence type="ECO:0000256" key="3">
    <source>
        <dbReference type="ARBA" id="ARBA00023015"/>
    </source>
</evidence>
<dbReference type="GO" id="GO:0032993">
    <property type="term" value="C:protein-DNA complex"/>
    <property type="evidence" value="ECO:0007669"/>
    <property type="project" value="TreeGrafter"/>
</dbReference>
<dbReference type="Gene3D" id="3.40.50.2300">
    <property type="match status" value="1"/>
</dbReference>
<evidence type="ECO:0000256" key="1">
    <source>
        <dbReference type="ARBA" id="ARBA00022553"/>
    </source>
</evidence>
<dbReference type="SUPFAM" id="SSF52172">
    <property type="entry name" value="CheY-like"/>
    <property type="match status" value="1"/>
</dbReference>
<dbReference type="Gene3D" id="1.10.10.10">
    <property type="entry name" value="Winged helix-like DNA-binding domain superfamily/Winged helix DNA-binding domain"/>
    <property type="match status" value="1"/>
</dbReference>
<dbReference type="CDD" id="cd19935">
    <property type="entry name" value="REC_OmpR_CusR-like"/>
    <property type="match status" value="1"/>
</dbReference>
<dbReference type="RefSeq" id="WP_045580465.1">
    <property type="nucleotide sequence ID" value="NZ_CP012401.1"/>
</dbReference>
<feature type="DNA-binding region" description="OmpR/PhoB-type" evidence="7">
    <location>
        <begin position="125"/>
        <end position="223"/>
    </location>
</feature>
<dbReference type="EMBL" id="CP012401">
    <property type="protein sequence ID" value="ALG71178.1"/>
    <property type="molecule type" value="Genomic_DNA"/>
</dbReference>
<dbReference type="InterPro" id="IPR039420">
    <property type="entry name" value="WalR-like"/>
</dbReference>
<evidence type="ECO:0000313" key="11">
    <source>
        <dbReference type="Proteomes" id="UP000069935"/>
    </source>
</evidence>
<dbReference type="GO" id="GO:0006355">
    <property type="term" value="P:regulation of DNA-templated transcription"/>
    <property type="evidence" value="ECO:0007669"/>
    <property type="project" value="InterPro"/>
</dbReference>
<feature type="domain" description="Response regulatory" evidence="8">
    <location>
        <begin position="2"/>
        <end position="116"/>
    </location>
</feature>
<dbReference type="GO" id="GO:0005829">
    <property type="term" value="C:cytosol"/>
    <property type="evidence" value="ECO:0007669"/>
    <property type="project" value="TreeGrafter"/>
</dbReference>
<evidence type="ECO:0000256" key="4">
    <source>
        <dbReference type="ARBA" id="ARBA00023125"/>
    </source>
</evidence>
<evidence type="ECO:0000256" key="5">
    <source>
        <dbReference type="ARBA" id="ARBA00023163"/>
    </source>
</evidence>
<reference evidence="11" key="1">
    <citation type="submission" date="2015-08" db="EMBL/GenBank/DDBJ databases">
        <title>Complete Genome Sequence of Azospirillum thiophilum BV-S.</title>
        <authorList>
            <person name="Fomenkov A."/>
            <person name="Vincze T."/>
            <person name="Grabovich M."/>
            <person name="Dubinina G."/>
            <person name="Orlova M."/>
            <person name="Belousova E."/>
            <person name="Roberts R.J."/>
        </authorList>
    </citation>
    <scope>NUCLEOTIDE SEQUENCE [LARGE SCALE GENOMIC DNA]</scope>
    <source>
        <strain evidence="11">BV-S</strain>
    </source>
</reference>
<dbReference type="InterPro" id="IPR036388">
    <property type="entry name" value="WH-like_DNA-bd_sf"/>
</dbReference>
<name>A0AAC8VXK6_9PROT</name>
<evidence type="ECO:0000256" key="7">
    <source>
        <dbReference type="PROSITE-ProRule" id="PRU01091"/>
    </source>
</evidence>
<evidence type="ECO:0000259" key="8">
    <source>
        <dbReference type="PROSITE" id="PS50110"/>
    </source>
</evidence>
<keyword evidence="2" id="KW-0902">Two-component regulatory system</keyword>
<evidence type="ECO:0000313" key="10">
    <source>
        <dbReference type="EMBL" id="ALG71178.1"/>
    </source>
</evidence>
<dbReference type="SMART" id="SM00448">
    <property type="entry name" value="REC"/>
    <property type="match status" value="1"/>
</dbReference>
<dbReference type="GO" id="GO:0000976">
    <property type="term" value="F:transcription cis-regulatory region binding"/>
    <property type="evidence" value="ECO:0007669"/>
    <property type="project" value="TreeGrafter"/>
</dbReference>